<reference evidence="2" key="1">
    <citation type="submission" date="2019-05" db="EMBL/GenBank/DDBJ databases">
        <title>Annotation for the trematode Paragonimus heterotremus.</title>
        <authorList>
            <person name="Choi Y.-J."/>
        </authorList>
    </citation>
    <scope>NUCLEOTIDE SEQUENCE</scope>
    <source>
        <strain evidence="2">LC</strain>
    </source>
</reference>
<feature type="region of interest" description="Disordered" evidence="1">
    <location>
        <begin position="702"/>
        <end position="786"/>
    </location>
</feature>
<dbReference type="OrthoDB" id="6249032at2759"/>
<feature type="region of interest" description="Disordered" evidence="1">
    <location>
        <begin position="125"/>
        <end position="154"/>
    </location>
</feature>
<proteinExistence type="predicted"/>
<feature type="compositionally biased region" description="Polar residues" evidence="1">
    <location>
        <begin position="702"/>
        <end position="725"/>
    </location>
</feature>
<feature type="region of interest" description="Disordered" evidence="1">
    <location>
        <begin position="481"/>
        <end position="505"/>
    </location>
</feature>
<feature type="region of interest" description="Disordered" evidence="1">
    <location>
        <begin position="385"/>
        <end position="437"/>
    </location>
</feature>
<evidence type="ECO:0000256" key="1">
    <source>
        <dbReference type="SAM" id="MobiDB-lite"/>
    </source>
</evidence>
<feature type="compositionally biased region" description="Polar residues" evidence="1">
    <location>
        <begin position="129"/>
        <end position="153"/>
    </location>
</feature>
<organism evidence="2 3">
    <name type="scientific">Paragonimus heterotremus</name>
    <dbReference type="NCBI Taxonomy" id="100268"/>
    <lineage>
        <taxon>Eukaryota</taxon>
        <taxon>Metazoa</taxon>
        <taxon>Spiralia</taxon>
        <taxon>Lophotrochozoa</taxon>
        <taxon>Platyhelminthes</taxon>
        <taxon>Trematoda</taxon>
        <taxon>Digenea</taxon>
        <taxon>Plagiorchiida</taxon>
        <taxon>Troglotremata</taxon>
        <taxon>Troglotrematidae</taxon>
        <taxon>Paragonimus</taxon>
    </lineage>
</organism>
<feature type="region of interest" description="Disordered" evidence="1">
    <location>
        <begin position="281"/>
        <end position="328"/>
    </location>
</feature>
<protein>
    <submittedName>
        <fullName evidence="2">Uncharacterized protein</fullName>
    </submittedName>
</protein>
<feature type="compositionally biased region" description="Basic and acidic residues" evidence="1">
    <location>
        <begin position="815"/>
        <end position="824"/>
    </location>
</feature>
<name>A0A8J4TMT9_9TREM</name>
<feature type="compositionally biased region" description="Acidic residues" evidence="1">
    <location>
        <begin position="385"/>
        <end position="400"/>
    </location>
</feature>
<feature type="region of interest" description="Disordered" evidence="1">
    <location>
        <begin position="803"/>
        <end position="824"/>
    </location>
</feature>
<feature type="region of interest" description="Disordered" evidence="1">
    <location>
        <begin position="184"/>
        <end position="206"/>
    </location>
</feature>
<evidence type="ECO:0000313" key="3">
    <source>
        <dbReference type="Proteomes" id="UP000748531"/>
    </source>
</evidence>
<dbReference type="AlphaFoldDB" id="A0A8J4TMT9"/>
<comment type="caution">
    <text evidence="2">The sequence shown here is derived from an EMBL/GenBank/DDBJ whole genome shotgun (WGS) entry which is preliminary data.</text>
</comment>
<feature type="compositionally biased region" description="Polar residues" evidence="1">
    <location>
        <begin position="529"/>
        <end position="546"/>
    </location>
</feature>
<feature type="compositionally biased region" description="Basic and acidic residues" evidence="1">
    <location>
        <begin position="762"/>
        <end position="773"/>
    </location>
</feature>
<keyword evidence="3" id="KW-1185">Reference proteome</keyword>
<dbReference type="Proteomes" id="UP000748531">
    <property type="component" value="Unassembled WGS sequence"/>
</dbReference>
<feature type="compositionally biased region" description="Basic and acidic residues" evidence="1">
    <location>
        <begin position="401"/>
        <end position="411"/>
    </location>
</feature>
<feature type="compositionally biased region" description="Polar residues" evidence="1">
    <location>
        <begin position="774"/>
        <end position="786"/>
    </location>
</feature>
<gene>
    <name evidence="2" type="ORF">PHET_00998</name>
</gene>
<feature type="compositionally biased region" description="Polar residues" evidence="1">
    <location>
        <begin position="290"/>
        <end position="328"/>
    </location>
</feature>
<feature type="region of interest" description="Disordered" evidence="1">
    <location>
        <begin position="529"/>
        <end position="550"/>
    </location>
</feature>
<evidence type="ECO:0000313" key="2">
    <source>
        <dbReference type="EMBL" id="KAF5405492.1"/>
    </source>
</evidence>
<feature type="compositionally biased region" description="Polar residues" evidence="1">
    <location>
        <begin position="184"/>
        <end position="195"/>
    </location>
</feature>
<accession>A0A8J4TMT9</accession>
<dbReference type="EMBL" id="LUCH01000307">
    <property type="protein sequence ID" value="KAF5405492.1"/>
    <property type="molecule type" value="Genomic_DNA"/>
</dbReference>
<sequence length="918" mass="103025">MRRLHCEGGLIFQNSRASLIVFVVALTHLLIESNERQQLNAWNSSLGAVCRGTAPVKILGWLSSTECHPVGGKSNYEGSLDHELNPASADTTVVGTACCNRFCSTYVTIAFMIFIEFILKPPPDPGVSHESSASTSDIDINLSKTLTPSTSRSDGVRIEYQKQPQITINREHRTLFSPEMNQLNEAPKQPRSTAAPQPAVKKPIFPQNQTNLLNSYKSTEVLRSAPCDLQARSIDFATYNQQQSNSSLVSHPKIPQNSTSEVVYKIPARNVHNGNSLIPVPQSLVKGHQNRNSETGGNGSTTPAKSIPNDTAPQSRRPSLTVQKTGMNNRLSMSVESFSIHSFSQPTGDQHESGQSNLSALNMQAPFPRTRQLANEPTRVTIIREEEDDETVNSELSDLDEERRSRPHEAKVGTGNNGSRDVNGSGWINPRPLNVLPSETMKSNREKEMHALDRPIHYVQHRNGFQQTACQFMYLDGQSRQKTRSPSCYRTPPQTSPLPSPPSSMIAPQDFRKPEFRSREFVCVQNRPTQARRQTSVDQYKSTPNIHTLDKVPQPQMVSHRPKEFGHHLNSFGHMNGYFMPHKSDHNECVEEDVETDPETFVSSVKFMQSQVPMSCTHIPELYSFPSAPSESVFEPYPPYFDEAKPPRSNLRRRQFVPGLTGQFGFISPEMDNGGLNVYETFSSPSANYLAKSFDHFPTNLVHSRSPTSGNRHNQQTTPVNSRSKIISPVKVSFSPTDRDKRPYGFESSRSPGRLTPNRYTGTRDDVTGEQLHHSSNQVTTRTMRSPVTEPDDVRLLVEQPSFQRTESEQSYDFHSQDESNNEMKRISTSPYRRGEVPQTSSLNCLFEPIRGERPRSIAAGMVHPYENLSGLCPVPPYMAHHKSPLQTHFYYQAPPSNFLGEVGWNPHNLEYASDNRK</sequence>
<feature type="compositionally biased region" description="Polar residues" evidence="1">
    <location>
        <begin position="803"/>
        <end position="814"/>
    </location>
</feature>